<proteinExistence type="predicted"/>
<reference evidence="4" key="2">
    <citation type="submission" date="2019-02" db="EMBL/GenBank/DDBJ databases">
        <title>Granulicella sibirica sp. nov., a psychrotolerant acidobacterium isolated from an organic soil layer in forested tundra, West Siberia.</title>
        <authorList>
            <person name="Oshkin I.Y."/>
            <person name="Kulichevskaya I.S."/>
            <person name="Rijpstra W.I.C."/>
            <person name="Sinninghe Damste J.S."/>
            <person name="Rakitin A.L."/>
            <person name="Ravin N.V."/>
            <person name="Dedysh S.N."/>
        </authorList>
    </citation>
    <scope>NUCLEOTIDE SEQUENCE [LARGE SCALE GENOMIC DNA]</scope>
    <source>
        <strain evidence="4">AF10</strain>
    </source>
</reference>
<evidence type="ECO:0000313" key="3">
    <source>
        <dbReference type="EMBL" id="RXH58675.1"/>
    </source>
</evidence>
<dbReference type="InterPro" id="IPR032033">
    <property type="entry name" value="Cytochrome_P460"/>
</dbReference>
<name>A0A4Q0T4L3_9BACT</name>
<feature type="domain" description="Cytochrome P460" evidence="2">
    <location>
        <begin position="52"/>
        <end position="187"/>
    </location>
</feature>
<dbReference type="Gene3D" id="3.50.70.20">
    <property type="entry name" value="Cytochrome P460"/>
    <property type="match status" value="1"/>
</dbReference>
<sequence>MTPMPTRNILAACASLTAILIAATAVHTTHRVQAQSKTYSPEYTKSGELIAPTNYRQWIFLTSGFDMTYRERKGAPDHSMFDNVFVNPEAYASFLETGTWPDKTVLVLENRGAQEKGEVIVKGGRFQGTEVMGLEVHVKDSTHFNREGIGGQWGFYDVGSDGKGKLFEPSASCYTCHAQHAAVDTTFVQFYPTLIELAAKKGTLSDAYRRERDSSQPAAPESKQSPKP</sequence>
<keyword evidence="4" id="KW-1185">Reference proteome</keyword>
<protein>
    <submittedName>
        <fullName evidence="3">Cytochrome P460</fullName>
    </submittedName>
</protein>
<accession>A0A4Q0T4L3</accession>
<organism evidence="3 4">
    <name type="scientific">Granulicella sibirica</name>
    <dbReference type="NCBI Taxonomy" id="2479048"/>
    <lineage>
        <taxon>Bacteria</taxon>
        <taxon>Pseudomonadati</taxon>
        <taxon>Acidobacteriota</taxon>
        <taxon>Terriglobia</taxon>
        <taxon>Terriglobales</taxon>
        <taxon>Acidobacteriaceae</taxon>
        <taxon>Granulicella</taxon>
    </lineage>
</organism>
<dbReference type="InterPro" id="IPR038142">
    <property type="entry name" value="Cytochrome_P460_sp"/>
</dbReference>
<comment type="caution">
    <text evidence="3">The sequence shown here is derived from an EMBL/GenBank/DDBJ whole genome shotgun (WGS) entry which is preliminary data.</text>
</comment>
<dbReference type="CDD" id="cd20751">
    <property type="entry name" value="cyt_P460_Ne-like"/>
    <property type="match status" value="1"/>
</dbReference>
<evidence type="ECO:0000256" key="1">
    <source>
        <dbReference type="SAM" id="MobiDB-lite"/>
    </source>
</evidence>
<feature type="region of interest" description="Disordered" evidence="1">
    <location>
        <begin position="205"/>
        <end position="228"/>
    </location>
</feature>
<reference evidence="3 4" key="1">
    <citation type="submission" date="2018-11" db="EMBL/GenBank/DDBJ databases">
        <authorList>
            <person name="Mardanov A.V."/>
            <person name="Ravin N.V."/>
            <person name="Dedysh S.N."/>
        </authorList>
    </citation>
    <scope>NUCLEOTIDE SEQUENCE [LARGE SCALE GENOMIC DNA]</scope>
    <source>
        <strain evidence="3 4">AF10</strain>
    </source>
</reference>
<evidence type="ECO:0000259" key="2">
    <source>
        <dbReference type="Pfam" id="PF16694"/>
    </source>
</evidence>
<dbReference type="Proteomes" id="UP000289437">
    <property type="component" value="Unassembled WGS sequence"/>
</dbReference>
<dbReference type="Pfam" id="PF16694">
    <property type="entry name" value="Cytochrome_P460"/>
    <property type="match status" value="1"/>
</dbReference>
<gene>
    <name evidence="3" type="ORF">GRAN_1985</name>
</gene>
<dbReference type="EMBL" id="RDSM01000001">
    <property type="protein sequence ID" value="RXH58675.1"/>
    <property type="molecule type" value="Genomic_DNA"/>
</dbReference>
<evidence type="ECO:0000313" key="4">
    <source>
        <dbReference type="Proteomes" id="UP000289437"/>
    </source>
</evidence>
<dbReference type="AlphaFoldDB" id="A0A4Q0T4L3"/>